<keyword evidence="10" id="KW-1185">Reference proteome</keyword>
<dbReference type="InterPro" id="IPR009000">
    <property type="entry name" value="Transl_B-barrel_sf"/>
</dbReference>
<comment type="similarity">
    <text evidence="7">Belongs to the GAR1 family.</text>
</comment>
<evidence type="ECO:0000256" key="3">
    <source>
        <dbReference type="ARBA" id="ARBA00022552"/>
    </source>
</evidence>
<dbReference type="InterPro" id="IPR040309">
    <property type="entry name" value="Naf1"/>
</dbReference>
<keyword evidence="6 7" id="KW-0539">Nucleus</keyword>
<comment type="function">
    <text evidence="7">Required for ribosome biogenesis. Part of a complex which catalyzes pseudouridylation of rRNA. This involves the isomerization of uridine such that the ribose is subsequently attached to C5, instead of the normal N1. Pseudouridine ("psi") residues may serve to stabilize the conformation of rRNAs.</text>
</comment>
<feature type="region of interest" description="Disordered" evidence="8">
    <location>
        <begin position="1"/>
        <end position="45"/>
    </location>
</feature>
<feature type="compositionally biased region" description="Acidic residues" evidence="8">
    <location>
        <begin position="13"/>
        <end position="23"/>
    </location>
</feature>
<feature type="compositionally biased region" description="Low complexity" evidence="8">
    <location>
        <begin position="231"/>
        <end position="243"/>
    </location>
</feature>
<evidence type="ECO:0000256" key="4">
    <source>
        <dbReference type="ARBA" id="ARBA00022553"/>
    </source>
</evidence>
<feature type="compositionally biased region" description="Acidic residues" evidence="8">
    <location>
        <begin position="197"/>
        <end position="213"/>
    </location>
</feature>
<dbReference type="GO" id="GO:0001522">
    <property type="term" value="P:pseudouridine synthesis"/>
    <property type="evidence" value="ECO:0007669"/>
    <property type="project" value="InterPro"/>
</dbReference>
<dbReference type="Proteomes" id="UP001145021">
    <property type="component" value="Unassembled WGS sequence"/>
</dbReference>
<dbReference type="GO" id="GO:0005730">
    <property type="term" value="C:nucleolus"/>
    <property type="evidence" value="ECO:0007669"/>
    <property type="project" value="UniProtKB-SubCell"/>
</dbReference>
<evidence type="ECO:0000313" key="9">
    <source>
        <dbReference type="EMBL" id="KAJ1641982.1"/>
    </source>
</evidence>
<proteinExistence type="inferred from homology"/>
<evidence type="ECO:0000256" key="5">
    <source>
        <dbReference type="ARBA" id="ARBA00022884"/>
    </source>
</evidence>
<keyword evidence="5 7" id="KW-0694">RNA-binding</keyword>
<dbReference type="EMBL" id="JANBOH010000526">
    <property type="protein sequence ID" value="KAJ1641982.1"/>
    <property type="molecule type" value="Genomic_DNA"/>
</dbReference>
<evidence type="ECO:0000256" key="1">
    <source>
        <dbReference type="ARBA" id="ARBA00009801"/>
    </source>
</evidence>
<evidence type="ECO:0000256" key="2">
    <source>
        <dbReference type="ARBA" id="ARBA00022517"/>
    </source>
</evidence>
<keyword evidence="2 7" id="KW-0690">Ribosome biogenesis</keyword>
<feature type="compositionally biased region" description="Low complexity" evidence="8">
    <location>
        <begin position="24"/>
        <end position="34"/>
    </location>
</feature>
<name>A0A9W7XFV9_9FUNG</name>
<dbReference type="Pfam" id="PF04410">
    <property type="entry name" value="Gar1"/>
    <property type="match status" value="1"/>
</dbReference>
<keyword evidence="7" id="KW-0687">Ribonucleoprotein</keyword>
<protein>
    <recommendedName>
        <fullName evidence="7">H/ACA ribonucleoprotein complex subunit</fullName>
    </recommendedName>
</protein>
<dbReference type="InterPro" id="IPR038664">
    <property type="entry name" value="Gar1/Naf1_Cbf5-bd_sf"/>
</dbReference>
<dbReference type="GO" id="GO:0005732">
    <property type="term" value="C:sno(s)RNA-containing ribonucleoprotein complex"/>
    <property type="evidence" value="ECO:0007669"/>
    <property type="project" value="InterPro"/>
</dbReference>
<keyword evidence="4" id="KW-0597">Phosphoprotein</keyword>
<feature type="compositionally biased region" description="Polar residues" evidence="8">
    <location>
        <begin position="1"/>
        <end position="12"/>
    </location>
</feature>
<gene>
    <name evidence="9" type="ORF">LPJ64_006123</name>
</gene>
<organism evidence="9 10">
    <name type="scientific">Coemansia asiatica</name>
    <dbReference type="NCBI Taxonomy" id="1052880"/>
    <lineage>
        <taxon>Eukaryota</taxon>
        <taxon>Fungi</taxon>
        <taxon>Fungi incertae sedis</taxon>
        <taxon>Zoopagomycota</taxon>
        <taxon>Kickxellomycotina</taxon>
        <taxon>Kickxellomycetes</taxon>
        <taxon>Kickxellales</taxon>
        <taxon>Kickxellaceae</taxon>
        <taxon>Coemansia</taxon>
    </lineage>
</organism>
<dbReference type="GO" id="GO:0006364">
    <property type="term" value="P:rRNA processing"/>
    <property type="evidence" value="ECO:0007669"/>
    <property type="project" value="UniProtKB-KW"/>
</dbReference>
<dbReference type="AlphaFoldDB" id="A0A9W7XFV9"/>
<evidence type="ECO:0000256" key="6">
    <source>
        <dbReference type="ARBA" id="ARBA00023242"/>
    </source>
</evidence>
<dbReference type="GO" id="GO:0000493">
    <property type="term" value="P:box H/ACA snoRNP assembly"/>
    <property type="evidence" value="ECO:0007669"/>
    <property type="project" value="InterPro"/>
</dbReference>
<feature type="region of interest" description="Disordered" evidence="8">
    <location>
        <begin position="193"/>
        <end position="269"/>
    </location>
</feature>
<sequence>MPTNNITKQTTGTDDEADNESSDLDSTTSSSVFDDSSDDEQNNRTLQRLVAEAEFDDEDDPMSGHTEGIPATRHEVTNPLVPALPIERLPETSVLRDLGKVHSIVDCSVTIQAHISGEKHVLDSDSLVVMEDRRVLGLIFDVFGPVSRPMYTVRFNTASEALEMAAVGMKVYFSQDWAKMLATERLRSRGTDASNMYDEEVSSDNMEFSDDEAERVAKQKRKKKTQESRRQTSSQSAAADSSTLHPAGPPSASGKDNAPGTVVGGRQLQSYGDLYDADLGF</sequence>
<keyword evidence="3 7" id="KW-0698">rRNA processing</keyword>
<accession>A0A9W7XFV9</accession>
<dbReference type="GO" id="GO:0003723">
    <property type="term" value="F:RNA binding"/>
    <property type="evidence" value="ECO:0007669"/>
    <property type="project" value="UniProtKB-KW"/>
</dbReference>
<comment type="subunit">
    <text evidence="7">Component of the small nucleolar ribonucleoprotein particles containing H/ACA-type snoRNAs (H/ACA snoRNPs).</text>
</comment>
<evidence type="ECO:0000256" key="7">
    <source>
        <dbReference type="RuleBase" id="RU364004"/>
    </source>
</evidence>
<dbReference type="PANTHER" id="PTHR31633:SF1">
    <property type="entry name" value="H_ACA RIBONUCLEOPROTEIN COMPLEX NON-CORE SUBUNIT NAF1"/>
    <property type="match status" value="1"/>
</dbReference>
<dbReference type="InterPro" id="IPR007504">
    <property type="entry name" value="H/ACA_rnp_Gar1/Naf1"/>
</dbReference>
<dbReference type="PANTHER" id="PTHR31633">
    <property type="entry name" value="H/ACA RIBONUCLEOPROTEIN COMPLEX NON-CORE SUBUNIT NAF1"/>
    <property type="match status" value="1"/>
</dbReference>
<dbReference type="Gene3D" id="2.40.10.230">
    <property type="entry name" value="Probable tRNA pseudouridine synthase domain"/>
    <property type="match status" value="1"/>
</dbReference>
<reference evidence="9" key="1">
    <citation type="submission" date="2022-07" db="EMBL/GenBank/DDBJ databases">
        <title>Phylogenomic reconstructions and comparative analyses of Kickxellomycotina fungi.</title>
        <authorList>
            <person name="Reynolds N.K."/>
            <person name="Stajich J.E."/>
            <person name="Barry K."/>
            <person name="Grigoriev I.V."/>
            <person name="Crous P."/>
            <person name="Smith M.E."/>
        </authorList>
    </citation>
    <scope>NUCLEOTIDE SEQUENCE</scope>
    <source>
        <strain evidence="9">NBRC 105413</strain>
    </source>
</reference>
<comment type="subcellular location">
    <subcellularLocation>
        <location evidence="7">Nucleus</location>
        <location evidence="7">Nucleolus</location>
    </subcellularLocation>
</comment>
<comment type="caution">
    <text evidence="9">The sequence shown here is derived from an EMBL/GenBank/DDBJ whole genome shotgun (WGS) entry which is preliminary data.</text>
</comment>
<dbReference type="SUPFAM" id="SSF50447">
    <property type="entry name" value="Translation proteins"/>
    <property type="match status" value="1"/>
</dbReference>
<comment type="similarity">
    <text evidence="1">Belongs to the NAF1 family.</text>
</comment>
<evidence type="ECO:0000313" key="10">
    <source>
        <dbReference type="Proteomes" id="UP001145021"/>
    </source>
</evidence>
<evidence type="ECO:0000256" key="8">
    <source>
        <dbReference type="SAM" id="MobiDB-lite"/>
    </source>
</evidence>